<feature type="compositionally biased region" description="Low complexity" evidence="1">
    <location>
        <begin position="77"/>
        <end position="86"/>
    </location>
</feature>
<comment type="caution">
    <text evidence="2">The sequence shown here is derived from an EMBL/GenBank/DDBJ whole genome shotgun (WGS) entry which is preliminary data.</text>
</comment>
<evidence type="ECO:0000256" key="1">
    <source>
        <dbReference type="SAM" id="MobiDB-lite"/>
    </source>
</evidence>
<accession>A0AAN6N3H1</accession>
<evidence type="ECO:0008006" key="4">
    <source>
        <dbReference type="Google" id="ProtNLM"/>
    </source>
</evidence>
<proteinExistence type="predicted"/>
<evidence type="ECO:0000313" key="3">
    <source>
        <dbReference type="Proteomes" id="UP001303473"/>
    </source>
</evidence>
<feature type="region of interest" description="Disordered" evidence="1">
    <location>
        <begin position="22"/>
        <end position="338"/>
    </location>
</feature>
<feature type="compositionally biased region" description="Polar residues" evidence="1">
    <location>
        <begin position="139"/>
        <end position="162"/>
    </location>
</feature>
<sequence>METVNNLTTAASNMASNVVKAVWGGNESHEEPVSGKTGDVSKGEPYDAGNMEPNETTGVTVGDKTAPSSGLDYSPSAAATTTTAATAGGGAPAVTKDREFEHRPKRDSKLDEPMHDESKPAWVPASQDESTSETKRDTTSGSQTETPKPKVNPTQVKDSSVSEFRHDSTQAQNDARDPSQPETHPDKMKARENVDDSTPGPDTSSNPDKIDSPGPRPLEQVAQEHHGDAGAAKKDAAKASADAEEEDDEDGPQKKSHGEGTGEQWVKSTGLKADGGNFDASAPGAGREADRLLDEKGVHRTLPGQTAPNTDDAAGDSKHDGHHKTSLKDKIKAKLHKS</sequence>
<dbReference type="Proteomes" id="UP001303473">
    <property type="component" value="Unassembled WGS sequence"/>
</dbReference>
<protein>
    <recommendedName>
        <fullName evidence="4">Glycine-rich cell wall structural protein 1</fullName>
    </recommendedName>
</protein>
<reference evidence="3" key="1">
    <citation type="journal article" date="2023" name="Mol. Phylogenet. Evol.">
        <title>Genome-scale phylogeny and comparative genomics of the fungal order Sordariales.</title>
        <authorList>
            <person name="Hensen N."/>
            <person name="Bonometti L."/>
            <person name="Westerberg I."/>
            <person name="Brannstrom I.O."/>
            <person name="Guillou S."/>
            <person name="Cros-Aarteil S."/>
            <person name="Calhoun S."/>
            <person name="Haridas S."/>
            <person name="Kuo A."/>
            <person name="Mondo S."/>
            <person name="Pangilinan J."/>
            <person name="Riley R."/>
            <person name="LaButti K."/>
            <person name="Andreopoulos B."/>
            <person name="Lipzen A."/>
            <person name="Chen C."/>
            <person name="Yan M."/>
            <person name="Daum C."/>
            <person name="Ng V."/>
            <person name="Clum A."/>
            <person name="Steindorff A."/>
            <person name="Ohm R.A."/>
            <person name="Martin F."/>
            <person name="Silar P."/>
            <person name="Natvig D.O."/>
            <person name="Lalanne C."/>
            <person name="Gautier V."/>
            <person name="Ament-Velasquez S.L."/>
            <person name="Kruys A."/>
            <person name="Hutchinson M.I."/>
            <person name="Powell A.J."/>
            <person name="Barry K."/>
            <person name="Miller A.N."/>
            <person name="Grigoriev I.V."/>
            <person name="Debuchy R."/>
            <person name="Gladieux P."/>
            <person name="Hiltunen Thoren M."/>
            <person name="Johannesson H."/>
        </authorList>
    </citation>
    <scope>NUCLEOTIDE SEQUENCE [LARGE SCALE GENOMIC DNA]</scope>
    <source>
        <strain evidence="3">CBS 340.73</strain>
    </source>
</reference>
<feature type="compositionally biased region" description="Basic and acidic residues" evidence="1">
    <location>
        <begin position="287"/>
        <end position="298"/>
    </location>
</feature>
<feature type="compositionally biased region" description="Basic and acidic residues" evidence="1">
    <location>
        <begin position="222"/>
        <end position="237"/>
    </location>
</feature>
<feature type="compositionally biased region" description="Basic and acidic residues" evidence="1">
    <location>
        <begin position="163"/>
        <end position="194"/>
    </location>
</feature>
<gene>
    <name evidence="2" type="ORF">QBC46DRAFT_163244</name>
</gene>
<evidence type="ECO:0000313" key="2">
    <source>
        <dbReference type="EMBL" id="KAK3938512.1"/>
    </source>
</evidence>
<keyword evidence="3" id="KW-1185">Reference proteome</keyword>
<dbReference type="AlphaFoldDB" id="A0AAN6N3H1"/>
<feature type="compositionally biased region" description="Basic and acidic residues" evidence="1">
    <location>
        <begin position="95"/>
        <end position="119"/>
    </location>
</feature>
<name>A0AAN6N3H1_9PEZI</name>
<feature type="compositionally biased region" description="Basic and acidic residues" evidence="1">
    <location>
        <begin position="27"/>
        <end position="45"/>
    </location>
</feature>
<dbReference type="EMBL" id="MU853828">
    <property type="protein sequence ID" value="KAK3938512.1"/>
    <property type="molecule type" value="Genomic_DNA"/>
</dbReference>
<feature type="compositionally biased region" description="Basic and acidic residues" evidence="1">
    <location>
        <begin position="251"/>
        <end position="260"/>
    </location>
</feature>
<organism evidence="2 3">
    <name type="scientific">Diplogelasinospora grovesii</name>
    <dbReference type="NCBI Taxonomy" id="303347"/>
    <lineage>
        <taxon>Eukaryota</taxon>
        <taxon>Fungi</taxon>
        <taxon>Dikarya</taxon>
        <taxon>Ascomycota</taxon>
        <taxon>Pezizomycotina</taxon>
        <taxon>Sordariomycetes</taxon>
        <taxon>Sordariomycetidae</taxon>
        <taxon>Sordariales</taxon>
        <taxon>Diplogelasinosporaceae</taxon>
        <taxon>Diplogelasinospora</taxon>
    </lineage>
</organism>